<proteinExistence type="predicted"/>
<evidence type="ECO:0000313" key="3">
    <source>
        <dbReference type="Proteomes" id="UP001495910"/>
    </source>
</evidence>
<dbReference type="EMBL" id="JBANDC010000018">
    <property type="protein sequence ID" value="MEM4989869.1"/>
    <property type="molecule type" value="Genomic_DNA"/>
</dbReference>
<evidence type="ECO:0000259" key="1">
    <source>
        <dbReference type="PROSITE" id="PS51186"/>
    </source>
</evidence>
<feature type="domain" description="N-acetyltransferase" evidence="1">
    <location>
        <begin position="88"/>
        <end position="215"/>
    </location>
</feature>
<dbReference type="RefSeq" id="WP_342831028.1">
    <property type="nucleotide sequence ID" value="NZ_JBANDC010000018.1"/>
</dbReference>
<dbReference type="Pfam" id="PF08445">
    <property type="entry name" value="FR47"/>
    <property type="match status" value="1"/>
</dbReference>
<dbReference type="SUPFAM" id="SSF55729">
    <property type="entry name" value="Acyl-CoA N-acyltransferases (Nat)"/>
    <property type="match status" value="1"/>
</dbReference>
<keyword evidence="3" id="KW-1185">Reference proteome</keyword>
<sequence>MENSQCAFNQMATAEAWARGWTLTRGKPRPVNQTYGYKIDLGAPDHLERHVVTNFDTQALRELSSSLTVPGTWLKVCANPEMVTPFLRDIWTVQPPEYLMAAALHNDAIIARDDYQLSINTSGAVTDAELRSKDGQLAAKGRVAQSNGFAIFDQIVTEPEHQRKGLGRIVMGALSNVSIASESKTGVLVATEDGCALYKAIGWTIVSLVTAAVIG</sequence>
<gene>
    <name evidence="2" type="ORF">V8G57_20950</name>
</gene>
<dbReference type="PROSITE" id="PS51186">
    <property type="entry name" value="GNAT"/>
    <property type="match status" value="1"/>
</dbReference>
<reference evidence="2 3" key="1">
    <citation type="submission" date="2024-02" db="EMBL/GenBank/DDBJ databases">
        <title>Draft genome sequence of Collimonas sp. strain H4R21, an effective mineral-weathering bacterial strain isolated from the beech rhizosphere.</title>
        <authorList>
            <person name="Morin E."/>
            <person name="Uroz S."/>
            <person name="Leveau J.H.J."/>
            <person name="Kumar R."/>
            <person name="Rey M.W."/>
            <person name="Pham J."/>
        </authorList>
    </citation>
    <scope>NUCLEOTIDE SEQUENCE [LARGE SCALE GENOMIC DNA]</scope>
    <source>
        <strain evidence="2 3">H4R21</strain>
    </source>
</reference>
<dbReference type="Gene3D" id="3.40.630.30">
    <property type="match status" value="1"/>
</dbReference>
<accession>A0ABU9Q0S2</accession>
<name>A0ABU9Q0S2_9BURK</name>
<protein>
    <submittedName>
        <fullName evidence="2">GNAT family N-acetyltransferase</fullName>
    </submittedName>
</protein>
<dbReference type="InterPro" id="IPR000182">
    <property type="entry name" value="GNAT_dom"/>
</dbReference>
<dbReference type="InterPro" id="IPR016181">
    <property type="entry name" value="Acyl_CoA_acyltransferase"/>
</dbReference>
<dbReference type="InterPro" id="IPR013653">
    <property type="entry name" value="GCN5-like_dom"/>
</dbReference>
<evidence type="ECO:0000313" key="2">
    <source>
        <dbReference type="EMBL" id="MEM4989869.1"/>
    </source>
</evidence>
<dbReference type="Proteomes" id="UP001495910">
    <property type="component" value="Unassembled WGS sequence"/>
</dbReference>
<organism evidence="2 3">
    <name type="scientific">Collimonas rhizosphaerae</name>
    <dbReference type="NCBI Taxonomy" id="3126357"/>
    <lineage>
        <taxon>Bacteria</taxon>
        <taxon>Pseudomonadati</taxon>
        <taxon>Pseudomonadota</taxon>
        <taxon>Betaproteobacteria</taxon>
        <taxon>Burkholderiales</taxon>
        <taxon>Oxalobacteraceae</taxon>
        <taxon>Collimonas</taxon>
    </lineage>
</organism>
<comment type="caution">
    <text evidence="2">The sequence shown here is derived from an EMBL/GenBank/DDBJ whole genome shotgun (WGS) entry which is preliminary data.</text>
</comment>